<reference evidence="3 4" key="1">
    <citation type="submission" date="2013-03" db="EMBL/GenBank/DDBJ databases">
        <authorList>
            <person name="Fiebig A."/>
            <person name="Goeker M."/>
            <person name="Klenk H.-P.P."/>
        </authorList>
    </citation>
    <scope>NUCLEOTIDE SEQUENCE [LARGE SCALE GENOMIC DNA]</scope>
    <source>
        <strain evidence="4">DSM 19469</strain>
    </source>
</reference>
<keyword evidence="2" id="KW-0456">Lyase</keyword>
<dbReference type="HOGENOM" id="CLU_070703_1_2_5"/>
<protein>
    <recommendedName>
        <fullName evidence="1">glutathione-specific gamma-glutamylcyclotransferase</fullName>
        <ecNumber evidence="1">4.3.2.7</ecNumber>
    </recommendedName>
</protein>
<dbReference type="EMBL" id="CP004372">
    <property type="protein sequence ID" value="AHM02796.1"/>
    <property type="molecule type" value="Genomic_DNA"/>
</dbReference>
<keyword evidence="4" id="KW-1185">Reference proteome</keyword>
<name>W8S225_9RHOB</name>
<dbReference type="EC" id="4.3.2.7" evidence="1"/>
<accession>W8S225</accession>
<dbReference type="InterPro" id="IPR036568">
    <property type="entry name" value="GGCT-like_sf"/>
</dbReference>
<evidence type="ECO:0000313" key="4">
    <source>
        <dbReference type="Proteomes" id="UP000019593"/>
    </source>
</evidence>
<dbReference type="GO" id="GO:0006751">
    <property type="term" value="P:glutathione catabolic process"/>
    <property type="evidence" value="ECO:0007669"/>
    <property type="project" value="InterPro"/>
</dbReference>
<dbReference type="AlphaFoldDB" id="W8S225"/>
<dbReference type="SUPFAM" id="SSF110857">
    <property type="entry name" value="Gamma-glutamyl cyclotransferase-like"/>
    <property type="match status" value="1"/>
</dbReference>
<dbReference type="PANTHER" id="PTHR12192">
    <property type="entry name" value="CATION TRANSPORT PROTEIN CHAC-RELATED"/>
    <property type="match status" value="1"/>
</dbReference>
<dbReference type="Gene3D" id="3.10.490.10">
    <property type="entry name" value="Gamma-glutamyl cyclotransferase-like"/>
    <property type="match status" value="1"/>
</dbReference>
<organism evidence="3 4">
    <name type="scientific">Roseicyclus elongatus DSM 19469</name>
    <dbReference type="NCBI Taxonomy" id="1294273"/>
    <lineage>
        <taxon>Bacteria</taxon>
        <taxon>Pseudomonadati</taxon>
        <taxon>Pseudomonadota</taxon>
        <taxon>Alphaproteobacteria</taxon>
        <taxon>Rhodobacterales</taxon>
        <taxon>Roseobacteraceae</taxon>
        <taxon>Roseicyclus</taxon>
    </lineage>
</organism>
<evidence type="ECO:0000313" key="3">
    <source>
        <dbReference type="EMBL" id="AHM02796.1"/>
    </source>
</evidence>
<dbReference type="InterPro" id="IPR006840">
    <property type="entry name" value="ChaC"/>
</dbReference>
<dbReference type="PANTHER" id="PTHR12192:SF2">
    <property type="entry name" value="GLUTATHIONE-SPECIFIC GAMMA-GLUTAMYLCYCLOTRANSFERASE 2"/>
    <property type="match status" value="1"/>
</dbReference>
<sequence>MPQHADPFAHHPELRDKITDPEASFFRDFSVARIMAQFPRMAAHRDWPYSDSAREGLRRAALDGHAGDLWVFGYGSLMWDPALRFSDLRRARVDGFARRMILVDWRGGRGTEDAPGLMAALDHGEACEGLAFRVPAERVEVETQILFRREIIAPGYIARFVPARLADRTVQALTFLADHAIDDIRGDLTRADQIEMIATGAGFLGSSRDYLANIVDHFDTLGIHDEDCVSLLRDVDARLAAPARTAQTAKDGQ</sequence>
<evidence type="ECO:0000256" key="1">
    <source>
        <dbReference type="ARBA" id="ARBA00012344"/>
    </source>
</evidence>
<evidence type="ECO:0000256" key="2">
    <source>
        <dbReference type="ARBA" id="ARBA00023239"/>
    </source>
</evidence>
<dbReference type="Proteomes" id="UP000019593">
    <property type="component" value="Chromosome"/>
</dbReference>
<dbReference type="STRING" id="1294273.roselon_00351"/>
<dbReference type="KEGG" id="red:roselon_00351"/>
<dbReference type="GO" id="GO:0005737">
    <property type="term" value="C:cytoplasm"/>
    <property type="evidence" value="ECO:0007669"/>
    <property type="project" value="TreeGrafter"/>
</dbReference>
<gene>
    <name evidence="3" type="ORF">roselon_00351</name>
</gene>
<dbReference type="RefSeq" id="WP_025310712.1">
    <property type="nucleotide sequence ID" value="NZ_CP004372.1"/>
</dbReference>
<dbReference type="InterPro" id="IPR013024">
    <property type="entry name" value="GGCT-like"/>
</dbReference>
<dbReference type="eggNOG" id="COG3703">
    <property type="taxonomic scope" value="Bacteria"/>
</dbReference>
<proteinExistence type="predicted"/>
<dbReference type="Pfam" id="PF04752">
    <property type="entry name" value="ChaC"/>
    <property type="match status" value="1"/>
</dbReference>
<dbReference type="CDD" id="cd06661">
    <property type="entry name" value="GGCT_like"/>
    <property type="match status" value="1"/>
</dbReference>
<dbReference type="GO" id="GO:0061928">
    <property type="term" value="F:glutathione specific gamma-glutamylcyclotransferase activity"/>
    <property type="evidence" value="ECO:0007669"/>
    <property type="project" value="UniProtKB-EC"/>
</dbReference>
<dbReference type="OrthoDB" id="9795692at2"/>